<sequence>MKPRSDHARLPCENGDPVVDCSGDEFLRLAFESALDQSLDEVVGSGNDNYLVNVAAVLSPVAGAAAVMDTHAYANPHQGSIQHGEGPIAVARSGQRRCDQSDRDGEREPLDEFLHGSS</sequence>
<proteinExistence type="predicted"/>
<reference evidence="2 3" key="1">
    <citation type="journal article" date="2016" name="Nat. Commun.">
        <title>Thousands of microbial genomes shed light on interconnected biogeochemical processes in an aquifer system.</title>
        <authorList>
            <person name="Anantharaman K."/>
            <person name="Brown C.T."/>
            <person name="Hug L.A."/>
            <person name="Sharon I."/>
            <person name="Castelle C.J."/>
            <person name="Probst A.J."/>
            <person name="Thomas B.C."/>
            <person name="Singh A."/>
            <person name="Wilkins M.J."/>
            <person name="Karaoz U."/>
            <person name="Brodie E.L."/>
            <person name="Williams K.H."/>
            <person name="Hubbard S.S."/>
            <person name="Banfield J.F."/>
        </authorList>
    </citation>
    <scope>NUCLEOTIDE SEQUENCE [LARGE SCALE GENOMIC DNA]</scope>
</reference>
<gene>
    <name evidence="2" type="ORF">A2720_02665</name>
</gene>
<dbReference type="STRING" id="1817825.A2720_02665"/>
<name>A0A1F5NUT7_9BACT</name>
<dbReference type="Proteomes" id="UP000178892">
    <property type="component" value="Unassembled WGS sequence"/>
</dbReference>
<evidence type="ECO:0000313" key="3">
    <source>
        <dbReference type="Proteomes" id="UP000178892"/>
    </source>
</evidence>
<protein>
    <submittedName>
        <fullName evidence="2">Uncharacterized protein</fullName>
    </submittedName>
</protein>
<feature type="region of interest" description="Disordered" evidence="1">
    <location>
        <begin position="91"/>
        <end position="118"/>
    </location>
</feature>
<dbReference type="AlphaFoldDB" id="A0A1F5NUT7"/>
<organism evidence="2 3">
    <name type="scientific">Candidatus Doudnabacteria bacterium RIFCSPHIGHO2_01_FULL_46_24</name>
    <dbReference type="NCBI Taxonomy" id="1817825"/>
    <lineage>
        <taxon>Bacteria</taxon>
        <taxon>Candidatus Doudnaibacteriota</taxon>
    </lineage>
</organism>
<feature type="compositionally biased region" description="Basic and acidic residues" evidence="1">
    <location>
        <begin position="96"/>
        <end position="118"/>
    </location>
</feature>
<evidence type="ECO:0000256" key="1">
    <source>
        <dbReference type="SAM" id="MobiDB-lite"/>
    </source>
</evidence>
<evidence type="ECO:0000313" key="2">
    <source>
        <dbReference type="EMBL" id="OGE81418.1"/>
    </source>
</evidence>
<comment type="caution">
    <text evidence="2">The sequence shown here is derived from an EMBL/GenBank/DDBJ whole genome shotgun (WGS) entry which is preliminary data.</text>
</comment>
<accession>A0A1F5NUT7</accession>
<dbReference type="EMBL" id="MFEL01000008">
    <property type="protein sequence ID" value="OGE81418.1"/>
    <property type="molecule type" value="Genomic_DNA"/>
</dbReference>